<reference evidence="1" key="1">
    <citation type="submission" date="2016-03" db="EMBL/GenBank/DDBJ databases">
        <title>Draft genome sequence of Rosellinia necatrix.</title>
        <authorList>
            <person name="Kanematsu S."/>
        </authorList>
    </citation>
    <scope>NUCLEOTIDE SEQUENCE [LARGE SCALE GENOMIC DNA]</scope>
    <source>
        <strain evidence="1">W97</strain>
    </source>
</reference>
<keyword evidence="1" id="KW-0808">Transferase</keyword>
<accession>A0A1S8ABA6</accession>
<dbReference type="EMBL" id="DF977570">
    <property type="protein sequence ID" value="GAW27396.1"/>
    <property type="molecule type" value="Genomic_DNA"/>
</dbReference>
<sequence length="234" mass="26946">MGLSYFKDERIRLIQYLYKRYSNLELARDTDRPVAISGLETRLGRTFESRVNSGVFEKFFERTILWTASSTRLLSRIEYKTDQVTPPSWSWMSYLGAIRYLEIPFDEVDWTGDLKNPSVAENPDTTVTTGIVASAREITIDELELFSSVTLDTDVYNPDFTHSQWRVITVGRSKNANMHDNMLYYVLLVRPTRLNKPCHTGEIVDKSCPFYERAGVGVLNASDFSENSEEIRLV</sequence>
<protein>
    <submittedName>
        <fullName evidence="1">Putative serine threonine protein kinase</fullName>
    </submittedName>
</protein>
<dbReference type="STRING" id="77044.A0A1S8ABA6"/>
<dbReference type="GO" id="GO:0016301">
    <property type="term" value="F:kinase activity"/>
    <property type="evidence" value="ECO:0007669"/>
    <property type="project" value="UniProtKB-KW"/>
</dbReference>
<gene>
    <name evidence="1" type="ORF">SAMD00023353_12500110</name>
</gene>
<keyword evidence="1" id="KW-0418">Kinase</keyword>
<evidence type="ECO:0000313" key="2">
    <source>
        <dbReference type="Proteomes" id="UP000054516"/>
    </source>
</evidence>
<keyword evidence="2" id="KW-1185">Reference proteome</keyword>
<dbReference type="Proteomes" id="UP000054516">
    <property type="component" value="Unassembled WGS sequence"/>
</dbReference>
<proteinExistence type="predicted"/>
<name>A0A1S8ABA6_ROSNE</name>
<dbReference type="PANTHER" id="PTHR33112">
    <property type="entry name" value="DOMAIN PROTEIN, PUTATIVE-RELATED"/>
    <property type="match status" value="1"/>
</dbReference>
<evidence type="ECO:0000313" key="1">
    <source>
        <dbReference type="EMBL" id="GAW27396.1"/>
    </source>
</evidence>
<dbReference type="PANTHER" id="PTHR33112:SF16">
    <property type="entry name" value="HETEROKARYON INCOMPATIBILITY DOMAIN-CONTAINING PROTEIN"/>
    <property type="match status" value="1"/>
</dbReference>
<organism evidence="1">
    <name type="scientific">Rosellinia necatrix</name>
    <name type="common">White root-rot fungus</name>
    <dbReference type="NCBI Taxonomy" id="77044"/>
    <lineage>
        <taxon>Eukaryota</taxon>
        <taxon>Fungi</taxon>
        <taxon>Dikarya</taxon>
        <taxon>Ascomycota</taxon>
        <taxon>Pezizomycotina</taxon>
        <taxon>Sordariomycetes</taxon>
        <taxon>Xylariomycetidae</taxon>
        <taxon>Xylariales</taxon>
        <taxon>Xylariaceae</taxon>
        <taxon>Rosellinia</taxon>
    </lineage>
</organism>
<dbReference type="AlphaFoldDB" id="A0A1S8ABA6"/>
<dbReference type="OrthoDB" id="5125733at2759"/>